<dbReference type="InterPro" id="IPR036397">
    <property type="entry name" value="RNaseH_sf"/>
</dbReference>
<dbReference type="SUPFAM" id="SSF53098">
    <property type="entry name" value="Ribonuclease H-like"/>
    <property type="match status" value="1"/>
</dbReference>
<dbReference type="InterPro" id="IPR044730">
    <property type="entry name" value="RNase_H-like_dom_plant"/>
</dbReference>
<dbReference type="EMBL" id="DF973126">
    <property type="protein sequence ID" value="GAU12898.1"/>
    <property type="molecule type" value="Genomic_DNA"/>
</dbReference>
<dbReference type="Proteomes" id="UP000242715">
    <property type="component" value="Unassembled WGS sequence"/>
</dbReference>
<keyword evidence="3" id="KW-1185">Reference proteome</keyword>
<dbReference type="GO" id="GO:0004523">
    <property type="term" value="F:RNA-DNA hybrid ribonuclease activity"/>
    <property type="evidence" value="ECO:0007669"/>
    <property type="project" value="InterPro"/>
</dbReference>
<evidence type="ECO:0000313" key="3">
    <source>
        <dbReference type="Proteomes" id="UP000242715"/>
    </source>
</evidence>
<dbReference type="InterPro" id="IPR002156">
    <property type="entry name" value="RNaseH_domain"/>
</dbReference>
<protein>
    <recommendedName>
        <fullName evidence="1">RNase H type-1 domain-containing protein</fullName>
    </recommendedName>
</protein>
<dbReference type="PANTHER" id="PTHR47723:SF13">
    <property type="entry name" value="PUTATIVE-RELATED"/>
    <property type="match status" value="1"/>
</dbReference>
<dbReference type="PANTHER" id="PTHR47723">
    <property type="entry name" value="OS05G0353850 PROTEIN"/>
    <property type="match status" value="1"/>
</dbReference>
<dbReference type="GO" id="GO:0003676">
    <property type="term" value="F:nucleic acid binding"/>
    <property type="evidence" value="ECO:0007669"/>
    <property type="project" value="InterPro"/>
</dbReference>
<dbReference type="Gene3D" id="3.30.420.10">
    <property type="entry name" value="Ribonuclease H-like superfamily/Ribonuclease H"/>
    <property type="match status" value="1"/>
</dbReference>
<dbReference type="InterPro" id="IPR053151">
    <property type="entry name" value="RNase_H-like"/>
</dbReference>
<sequence>MYAAYLSYRGGLGFKRQHQINKAFLMKMLWNLTTKHDDLWCRVLYSKYERNNDLRDFVTSQPYDSPLWKTLARIWGKFQSHVVKQIGDGSLTNFWLDKWGPNNVSLINFSTNLYVDTTIAVKDMVDHTGNWDFTFLLGNLPSNIVNRIIALPTPHETDGPDTFGWGGTSIHNFYVKSAYDLIAENIAGWKKPQDGRVKLNYDGACKELGEFAGCGGLFRDSDGRWIKGFTRKIGAFDALHVEMWGMYLGIDIAWRNGLSHLTVESDSKVLINMITNKCNIKGHTPSLIRRIQEFLQKDWQIRFVHTWREGNRSARWLANFSLTSISWNLVIMESPPSELRQLLFDDFSGACMPKSIGLIP</sequence>
<dbReference type="OrthoDB" id="914170at2759"/>
<reference evidence="3" key="1">
    <citation type="journal article" date="2017" name="Front. Plant Sci.">
        <title>Climate Clever Clovers: New Paradigm to Reduce the Environmental Footprint of Ruminants by Breeding Low Methanogenic Forages Utilizing Haplotype Variation.</title>
        <authorList>
            <person name="Kaur P."/>
            <person name="Appels R."/>
            <person name="Bayer P.E."/>
            <person name="Keeble-Gagnere G."/>
            <person name="Wang J."/>
            <person name="Hirakawa H."/>
            <person name="Shirasawa K."/>
            <person name="Vercoe P."/>
            <person name="Stefanova K."/>
            <person name="Durmic Z."/>
            <person name="Nichols P."/>
            <person name="Revell C."/>
            <person name="Isobe S.N."/>
            <person name="Edwards D."/>
            <person name="Erskine W."/>
        </authorList>
    </citation>
    <scope>NUCLEOTIDE SEQUENCE [LARGE SCALE GENOMIC DNA]</scope>
    <source>
        <strain evidence="3">cv. Daliak</strain>
    </source>
</reference>
<dbReference type="InterPro" id="IPR012337">
    <property type="entry name" value="RNaseH-like_sf"/>
</dbReference>
<dbReference type="AlphaFoldDB" id="A0A2Z6LKV2"/>
<evidence type="ECO:0000259" key="1">
    <source>
        <dbReference type="Pfam" id="PF13456"/>
    </source>
</evidence>
<dbReference type="CDD" id="cd06222">
    <property type="entry name" value="RNase_H_like"/>
    <property type="match status" value="1"/>
</dbReference>
<gene>
    <name evidence="2" type="ORF">TSUD_73850</name>
</gene>
<dbReference type="Pfam" id="PF13456">
    <property type="entry name" value="RVT_3"/>
    <property type="match status" value="1"/>
</dbReference>
<name>A0A2Z6LKV2_TRISU</name>
<organism evidence="2 3">
    <name type="scientific">Trifolium subterraneum</name>
    <name type="common">Subterranean clover</name>
    <dbReference type="NCBI Taxonomy" id="3900"/>
    <lineage>
        <taxon>Eukaryota</taxon>
        <taxon>Viridiplantae</taxon>
        <taxon>Streptophyta</taxon>
        <taxon>Embryophyta</taxon>
        <taxon>Tracheophyta</taxon>
        <taxon>Spermatophyta</taxon>
        <taxon>Magnoliopsida</taxon>
        <taxon>eudicotyledons</taxon>
        <taxon>Gunneridae</taxon>
        <taxon>Pentapetalae</taxon>
        <taxon>rosids</taxon>
        <taxon>fabids</taxon>
        <taxon>Fabales</taxon>
        <taxon>Fabaceae</taxon>
        <taxon>Papilionoideae</taxon>
        <taxon>50 kb inversion clade</taxon>
        <taxon>NPAAA clade</taxon>
        <taxon>Hologalegina</taxon>
        <taxon>IRL clade</taxon>
        <taxon>Trifolieae</taxon>
        <taxon>Trifolium</taxon>
    </lineage>
</organism>
<accession>A0A2Z6LKV2</accession>
<proteinExistence type="predicted"/>
<feature type="domain" description="RNase H type-1" evidence="1">
    <location>
        <begin position="200"/>
        <end position="320"/>
    </location>
</feature>
<evidence type="ECO:0000313" key="2">
    <source>
        <dbReference type="EMBL" id="GAU12898.1"/>
    </source>
</evidence>